<name>A0A2N1J7U4_9BASI</name>
<reference evidence="2 3" key="1">
    <citation type="submission" date="2017-10" db="EMBL/GenBank/DDBJ databases">
        <title>A novel species of cold-tolerant Malassezia isolated from bats.</title>
        <authorList>
            <person name="Lorch J.M."/>
            <person name="Palmer J.M."/>
            <person name="Vanderwolf K.J."/>
            <person name="Schmidt K.Z."/>
            <person name="Verant M.L."/>
            <person name="Weller T.J."/>
            <person name="Blehert D.S."/>
        </authorList>
    </citation>
    <scope>NUCLEOTIDE SEQUENCE [LARGE SCALE GENOMIC DNA]</scope>
    <source>
        <strain evidence="2 3">NWHC:44797-103</strain>
    </source>
</reference>
<feature type="compositionally biased region" description="Polar residues" evidence="1">
    <location>
        <begin position="69"/>
        <end position="79"/>
    </location>
</feature>
<keyword evidence="3" id="KW-1185">Reference proteome</keyword>
<dbReference type="STRING" id="2020962.A0A2N1J7U4"/>
<dbReference type="InterPro" id="IPR018814">
    <property type="entry name" value="DUF5427"/>
</dbReference>
<feature type="compositionally biased region" description="Low complexity" evidence="1">
    <location>
        <begin position="80"/>
        <end position="95"/>
    </location>
</feature>
<proteinExistence type="predicted"/>
<feature type="region of interest" description="Disordered" evidence="1">
    <location>
        <begin position="258"/>
        <end position="282"/>
    </location>
</feature>
<feature type="compositionally biased region" description="Polar residues" evidence="1">
    <location>
        <begin position="269"/>
        <end position="280"/>
    </location>
</feature>
<dbReference type="Pfam" id="PF10310">
    <property type="entry name" value="DUF5427"/>
    <property type="match status" value="1"/>
</dbReference>
<dbReference type="EMBL" id="KZ454994">
    <property type="protein sequence ID" value="PKI82637.1"/>
    <property type="molecule type" value="Genomic_DNA"/>
</dbReference>
<dbReference type="PANTHER" id="PTHR28265:SF1">
    <property type="entry name" value="MAINTENANCE OF TELOMERE CAPPING PROTEIN 1"/>
    <property type="match status" value="1"/>
</dbReference>
<dbReference type="PANTHER" id="PTHR28265">
    <property type="entry name" value="MAINTENANCE OF TELOMERE CAPPING PROTEIN 1"/>
    <property type="match status" value="1"/>
</dbReference>
<feature type="compositionally biased region" description="Basic and acidic residues" evidence="1">
    <location>
        <begin position="103"/>
        <end position="117"/>
    </location>
</feature>
<sequence length="416" mass="45969">MDSSVSRRKQEVDSLFADLSIEIDSSKESLAPARQQPHTAFKAADTSGDDAQRLLDDLEGLVQRKRSQNDVVQPRSDSQVPYTTPHSSTHSASPVPGMPARDAPVKEPTQEQERQDTSEPSASGWAAWGESIFSHASKYTEQARVEIGRRAATLTEGHETNAEGAAGGLQLQFPKGLRNIVHDAGLDQFGRNLSEMGKRGWDELLSVVAPPLESSERLEVTLSHDMEQYKNLEGVVFKALLGGMENAGVTELSVRTYTSDRAEKDRTESSVPLGTDQVASSKEEAVRRSKEAIVPIIQRIQEQRASAEDDSALSIVLHIQPFFQRALEIKEVGLLDTIITPKQALSSRAKEKQQDVTFIVWWLDPAFGLSHYTVSQMLPSWWPPERNAWVAQRIDDDYIQSRAASFASAFTATETA</sequence>
<feature type="region of interest" description="Disordered" evidence="1">
    <location>
        <begin position="27"/>
        <end position="123"/>
    </location>
</feature>
<feature type="compositionally biased region" description="Basic and acidic residues" evidence="1">
    <location>
        <begin position="258"/>
        <end position="268"/>
    </location>
</feature>
<dbReference type="OrthoDB" id="5594977at2759"/>
<protein>
    <recommendedName>
        <fullName evidence="4">Maintenance of telomere capping protein 1</fullName>
    </recommendedName>
</protein>
<accession>A0A2N1J7U4</accession>
<gene>
    <name evidence="2" type="ORF">MVES_003474</name>
</gene>
<dbReference type="Proteomes" id="UP000232875">
    <property type="component" value="Unassembled WGS sequence"/>
</dbReference>
<evidence type="ECO:0000313" key="2">
    <source>
        <dbReference type="EMBL" id="PKI82637.1"/>
    </source>
</evidence>
<dbReference type="AlphaFoldDB" id="A0A2N1J7U4"/>
<evidence type="ECO:0008006" key="4">
    <source>
        <dbReference type="Google" id="ProtNLM"/>
    </source>
</evidence>
<evidence type="ECO:0000256" key="1">
    <source>
        <dbReference type="SAM" id="MobiDB-lite"/>
    </source>
</evidence>
<evidence type="ECO:0000313" key="3">
    <source>
        <dbReference type="Proteomes" id="UP000232875"/>
    </source>
</evidence>
<organism evidence="2 3">
    <name type="scientific">Malassezia vespertilionis</name>
    <dbReference type="NCBI Taxonomy" id="2020962"/>
    <lineage>
        <taxon>Eukaryota</taxon>
        <taxon>Fungi</taxon>
        <taxon>Dikarya</taxon>
        <taxon>Basidiomycota</taxon>
        <taxon>Ustilaginomycotina</taxon>
        <taxon>Malasseziomycetes</taxon>
        <taxon>Malasseziales</taxon>
        <taxon>Malasseziaceae</taxon>
        <taxon>Malassezia</taxon>
    </lineage>
</organism>